<evidence type="ECO:0000313" key="1">
    <source>
        <dbReference type="EMBL" id="GAA5081887.1"/>
    </source>
</evidence>
<evidence type="ECO:0008006" key="3">
    <source>
        <dbReference type="Google" id="ProtNLM"/>
    </source>
</evidence>
<proteinExistence type="predicted"/>
<name>A0ABP9LSG4_9GAMM</name>
<dbReference type="RefSeq" id="WP_158987911.1">
    <property type="nucleotide sequence ID" value="NZ_BAABKY010000005.1"/>
</dbReference>
<organism evidence="1 2">
    <name type="scientific">Lysobacter panacisoli</name>
    <dbReference type="NCBI Taxonomy" id="1255263"/>
    <lineage>
        <taxon>Bacteria</taxon>
        <taxon>Pseudomonadati</taxon>
        <taxon>Pseudomonadota</taxon>
        <taxon>Gammaproteobacteria</taxon>
        <taxon>Lysobacterales</taxon>
        <taxon>Lysobacteraceae</taxon>
        <taxon>Lysobacter</taxon>
    </lineage>
</organism>
<accession>A0ABP9LSG4</accession>
<dbReference type="Proteomes" id="UP001501083">
    <property type="component" value="Unassembled WGS sequence"/>
</dbReference>
<keyword evidence="2" id="KW-1185">Reference proteome</keyword>
<evidence type="ECO:0000313" key="2">
    <source>
        <dbReference type="Proteomes" id="UP001501083"/>
    </source>
</evidence>
<comment type="caution">
    <text evidence="1">The sequence shown here is derived from an EMBL/GenBank/DDBJ whole genome shotgun (WGS) entry which is preliminary data.</text>
</comment>
<sequence length="157" mass="16705">MDVRFLTAVVAVAVAASLVGCKPKGPSAAEADSQRMALVQRAEAFKRDAVQKPVLAPARKAELQQLAADVRAWQARTGRNDVRVTPDTVTARRNDNPGGGGDCDDCPGYRVDGDRICFLESEGECPADDGSDLQLGRVCVYTCIWIGAEAEPARKGS</sequence>
<reference evidence="2" key="1">
    <citation type="journal article" date="2019" name="Int. J. Syst. Evol. Microbiol.">
        <title>The Global Catalogue of Microorganisms (GCM) 10K type strain sequencing project: providing services to taxonomists for standard genome sequencing and annotation.</title>
        <authorList>
            <consortium name="The Broad Institute Genomics Platform"/>
            <consortium name="The Broad Institute Genome Sequencing Center for Infectious Disease"/>
            <person name="Wu L."/>
            <person name="Ma J."/>
        </authorList>
    </citation>
    <scope>NUCLEOTIDE SEQUENCE [LARGE SCALE GENOMIC DNA]</scope>
    <source>
        <strain evidence="2">JCM 19212</strain>
    </source>
</reference>
<dbReference type="PROSITE" id="PS51257">
    <property type="entry name" value="PROKAR_LIPOPROTEIN"/>
    <property type="match status" value="1"/>
</dbReference>
<protein>
    <recommendedName>
        <fullName evidence="3">Lipoprotein</fullName>
    </recommendedName>
</protein>
<dbReference type="EMBL" id="BAABKY010000005">
    <property type="protein sequence ID" value="GAA5081887.1"/>
    <property type="molecule type" value="Genomic_DNA"/>
</dbReference>
<gene>
    <name evidence="1" type="ORF">GCM10025759_32730</name>
</gene>